<reference evidence="2" key="1">
    <citation type="journal article" date="2017" name="Nat. Commun.">
        <title>The asparagus genome sheds light on the origin and evolution of a young Y chromosome.</title>
        <authorList>
            <person name="Harkess A."/>
            <person name="Zhou J."/>
            <person name="Xu C."/>
            <person name="Bowers J.E."/>
            <person name="Van der Hulst R."/>
            <person name="Ayyampalayam S."/>
            <person name="Mercati F."/>
            <person name="Riccardi P."/>
            <person name="McKain M.R."/>
            <person name="Kakrana A."/>
            <person name="Tang H."/>
            <person name="Ray J."/>
            <person name="Groenendijk J."/>
            <person name="Arikit S."/>
            <person name="Mathioni S.M."/>
            <person name="Nakano M."/>
            <person name="Shan H."/>
            <person name="Telgmann-Rauber A."/>
            <person name="Kanno A."/>
            <person name="Yue Z."/>
            <person name="Chen H."/>
            <person name="Li W."/>
            <person name="Chen Y."/>
            <person name="Xu X."/>
            <person name="Zhang Y."/>
            <person name="Luo S."/>
            <person name="Chen H."/>
            <person name="Gao J."/>
            <person name="Mao Z."/>
            <person name="Pires J.C."/>
            <person name="Luo M."/>
            <person name="Kudrna D."/>
            <person name="Wing R.A."/>
            <person name="Meyers B.C."/>
            <person name="Yi K."/>
            <person name="Kong H."/>
            <person name="Lavrijsen P."/>
            <person name="Sunseri F."/>
            <person name="Falavigna A."/>
            <person name="Ye Y."/>
            <person name="Leebens-Mack J.H."/>
            <person name="Chen G."/>
        </authorList>
    </citation>
    <scope>NUCLEOTIDE SEQUENCE [LARGE SCALE GENOMIC DNA]</scope>
    <source>
        <strain evidence="2">cv. DH0086</strain>
    </source>
</reference>
<dbReference type="EMBL" id="CM007390">
    <property type="protein sequence ID" value="ONK56596.1"/>
    <property type="molecule type" value="Genomic_DNA"/>
</dbReference>
<name>A0A5P1E6H4_ASPOF</name>
<organism evidence="1 2">
    <name type="scientific">Asparagus officinalis</name>
    <name type="common">Garden asparagus</name>
    <dbReference type="NCBI Taxonomy" id="4686"/>
    <lineage>
        <taxon>Eukaryota</taxon>
        <taxon>Viridiplantae</taxon>
        <taxon>Streptophyta</taxon>
        <taxon>Embryophyta</taxon>
        <taxon>Tracheophyta</taxon>
        <taxon>Spermatophyta</taxon>
        <taxon>Magnoliopsida</taxon>
        <taxon>Liliopsida</taxon>
        <taxon>Asparagales</taxon>
        <taxon>Asparagaceae</taxon>
        <taxon>Asparagoideae</taxon>
        <taxon>Asparagus</taxon>
    </lineage>
</organism>
<dbReference type="Gramene" id="ONK56596">
    <property type="protein sequence ID" value="ONK56596"/>
    <property type="gene ID" value="A4U43_C10F10500"/>
</dbReference>
<evidence type="ECO:0000313" key="2">
    <source>
        <dbReference type="Proteomes" id="UP000243459"/>
    </source>
</evidence>
<dbReference type="AlphaFoldDB" id="A0A5P1E6H4"/>
<keyword evidence="2" id="KW-1185">Reference proteome</keyword>
<proteinExistence type="predicted"/>
<protein>
    <submittedName>
        <fullName evidence="1">Uncharacterized protein</fullName>
    </submittedName>
</protein>
<sequence length="74" mass="8174">MIVMTSAGVEAQPAADTPLSPTAYFNRRIVEWMIRDFLTSLCDSIQMVLDAASPFQRRLTLAEKDVEGLTSLPS</sequence>
<gene>
    <name evidence="1" type="ORF">A4U43_C10F10500</name>
</gene>
<dbReference type="Proteomes" id="UP000243459">
    <property type="component" value="Chromosome 10"/>
</dbReference>
<accession>A0A5P1E6H4</accession>
<evidence type="ECO:0000313" key="1">
    <source>
        <dbReference type="EMBL" id="ONK56596.1"/>
    </source>
</evidence>